<accession>A0A6J4HC96</accession>
<organism evidence="1">
    <name type="scientific">uncultured Acidimicrobiales bacterium</name>
    <dbReference type="NCBI Taxonomy" id="310071"/>
    <lineage>
        <taxon>Bacteria</taxon>
        <taxon>Bacillati</taxon>
        <taxon>Actinomycetota</taxon>
        <taxon>Acidimicrobiia</taxon>
        <taxon>Acidimicrobiales</taxon>
        <taxon>environmental samples</taxon>
    </lineage>
</organism>
<protein>
    <submittedName>
        <fullName evidence="1">Uncharacterized protein</fullName>
    </submittedName>
</protein>
<dbReference type="EMBL" id="CADCSY010000021">
    <property type="protein sequence ID" value="CAA9217594.1"/>
    <property type="molecule type" value="Genomic_DNA"/>
</dbReference>
<proteinExistence type="predicted"/>
<sequence>MSKSLLERRLTEVGGRLRALREELGVVDEQLAAFVDSADDARLRALVSETPLAGREHTDARRHADAMARHRADLLTEVHKLERAQDDLLDRLVAEARP</sequence>
<evidence type="ECO:0000313" key="1">
    <source>
        <dbReference type="EMBL" id="CAA9217594.1"/>
    </source>
</evidence>
<name>A0A6J4HC96_9ACTN</name>
<reference evidence="1" key="1">
    <citation type="submission" date="2020-02" db="EMBL/GenBank/DDBJ databases">
        <authorList>
            <person name="Meier V. D."/>
        </authorList>
    </citation>
    <scope>NUCLEOTIDE SEQUENCE</scope>
    <source>
        <strain evidence="1">AVDCRST_MAG20</strain>
    </source>
</reference>
<dbReference type="AlphaFoldDB" id="A0A6J4HC96"/>
<gene>
    <name evidence="1" type="ORF">AVDCRST_MAG20-446</name>
</gene>